<comment type="catalytic activity">
    <reaction evidence="27">
        <text>L-seryl-[protein] + ATP = O-phospho-L-seryl-[protein] + ADP + H(+)</text>
        <dbReference type="Rhea" id="RHEA:17989"/>
        <dbReference type="Rhea" id="RHEA-COMP:9863"/>
        <dbReference type="Rhea" id="RHEA-COMP:11604"/>
        <dbReference type="ChEBI" id="CHEBI:15378"/>
        <dbReference type="ChEBI" id="CHEBI:29999"/>
        <dbReference type="ChEBI" id="CHEBI:30616"/>
        <dbReference type="ChEBI" id="CHEBI:83421"/>
        <dbReference type="ChEBI" id="CHEBI:456216"/>
        <dbReference type="EC" id="2.7.11.1"/>
    </reaction>
</comment>
<comment type="catalytic activity">
    <reaction evidence="26">
        <text>L-threonyl-[protein] + ATP = O-phospho-L-threonyl-[protein] + ADP + H(+)</text>
        <dbReference type="Rhea" id="RHEA:46608"/>
        <dbReference type="Rhea" id="RHEA-COMP:11060"/>
        <dbReference type="Rhea" id="RHEA-COMP:11605"/>
        <dbReference type="ChEBI" id="CHEBI:15378"/>
        <dbReference type="ChEBI" id="CHEBI:30013"/>
        <dbReference type="ChEBI" id="CHEBI:30616"/>
        <dbReference type="ChEBI" id="CHEBI:61977"/>
        <dbReference type="ChEBI" id="CHEBI:456216"/>
        <dbReference type="EC" id="2.7.11.1"/>
    </reaction>
</comment>
<feature type="transmembrane region" description="Helical" evidence="29">
    <location>
        <begin position="6"/>
        <end position="22"/>
    </location>
</feature>
<keyword evidence="20 29" id="KW-1133">Transmembrane helix</keyword>
<feature type="domain" description="Protein kinase" evidence="30">
    <location>
        <begin position="729"/>
        <end position="1008"/>
    </location>
</feature>
<dbReference type="Pfam" id="PF13855">
    <property type="entry name" value="LRR_8"/>
    <property type="match status" value="2"/>
</dbReference>
<dbReference type="FunFam" id="3.80.10.10:FF:000177">
    <property type="entry name" value="Leucine-rich repeat receptor-like serine/threonine-protein kinase At1g17230"/>
    <property type="match status" value="1"/>
</dbReference>
<organism evidence="31 32">
    <name type="scientific">Crotalaria pallida</name>
    <name type="common">Smooth rattlebox</name>
    <name type="synonym">Crotalaria striata</name>
    <dbReference type="NCBI Taxonomy" id="3830"/>
    <lineage>
        <taxon>Eukaryota</taxon>
        <taxon>Viridiplantae</taxon>
        <taxon>Streptophyta</taxon>
        <taxon>Embryophyta</taxon>
        <taxon>Tracheophyta</taxon>
        <taxon>Spermatophyta</taxon>
        <taxon>Magnoliopsida</taxon>
        <taxon>eudicotyledons</taxon>
        <taxon>Gunneridae</taxon>
        <taxon>Pentapetalae</taxon>
        <taxon>rosids</taxon>
        <taxon>fabids</taxon>
        <taxon>Fabales</taxon>
        <taxon>Fabaceae</taxon>
        <taxon>Papilionoideae</taxon>
        <taxon>50 kb inversion clade</taxon>
        <taxon>genistoids sensu lato</taxon>
        <taxon>core genistoids</taxon>
        <taxon>Crotalarieae</taxon>
        <taxon>Crotalaria</taxon>
    </lineage>
</organism>
<sequence>MDSTHLLSFWWILTTFFFSRLTSSKVANLVVFAFLTFAATAAVGGYELAAEDQDSQTNALLVWKASLDKQSQTSLSSWTTDTNPCMWGGILCDDSNSVSTINVNSFGLKGTLHGLNFSSFPKLLSLDISNNSFNGTIPHQIGNLANLRYLLFRSNQLFGSIPATIGMLTNLVQLNMSVNSLSGTIPSIRSLRNLELLSLHDNNLSGHIPNELGELHALTSIILSNNILFGPIPPSIGNLANLTKLLLVNNTISGSIPSTLGNLTKLTMMSMAMNMLSGSIPNALGNLVNLKALVLAVNNLTGPIPSNFGNLTKLNFLVLHMNKLDGRLPPAMNNFTNFESLQLSSNSFTGPLPQQICLGGLLRRFAANNNFFSGPIPISLKNCSSLERVNVAGNSLTGNITDAFGVYPKLFFAELSNNNFYGHISPNWAKCPSLTSLGISNNKLSGVIPAELGQAPKLQALNLSSNCLTGKIPRELCNLSSLFKLSLSNNKLSGNIPIEIGSLMGLENLELAANKLSGSIPTQVGGLRNLVHLNLSKNKFMEGVPSELSQLQYLQDLDLSRNLLNGQIPAALGKLQRLERLNLSHNNLYGIIPSGFKDMISLTYVDISNNQLEGPIPNNRAFLMAPFDALKNNKGLCGNVSGLVVCPEMTSHNPRGLKKRRVVMLTLSLTLGAFVLMVFVVGVSLCICYRSARKSEKQATEEQSQEQFSIWSHNGKIKFEDIIAATEEFDDKYTIGVGGTGAVYKAKLKTGQVVAVKKLQAGIDREMLNLKAFTSEVRALTELKHRHIVKLHGFCSHSRFTFLVYEFLEGGSLDKVLSNDKHAMMFDWNKRVNIVKGVADALYYMHHGCSPPIVHRDISSKNILLDFEFEARISDFGTAKILNPDSHNLTSFAGTYGYAAPELAYTMEVNEKCDVFSFGVLCLETIMGKHPGDLISSLFSSSAMHAAASNLLLKDVLDERLPQPVMPIAEEVILIAKLAFACLNESPSFRPTMEQVYNEFVMPKSPLVDDPFPIITLKQLLLK</sequence>
<dbReference type="EC" id="2.7.11.1" evidence="5"/>
<keyword evidence="11" id="KW-0433">Leucine-rich repeat</keyword>
<evidence type="ECO:0000256" key="12">
    <source>
        <dbReference type="ARBA" id="ARBA00022679"/>
    </source>
</evidence>
<dbReference type="Pfam" id="PF08263">
    <property type="entry name" value="LRRNT_2"/>
    <property type="match status" value="1"/>
</dbReference>
<keyword evidence="24" id="KW-0325">Glycoprotein</keyword>
<evidence type="ECO:0000256" key="5">
    <source>
        <dbReference type="ARBA" id="ARBA00012513"/>
    </source>
</evidence>
<evidence type="ECO:0000256" key="10">
    <source>
        <dbReference type="ARBA" id="ARBA00022553"/>
    </source>
</evidence>
<evidence type="ECO:0000256" key="25">
    <source>
        <dbReference type="ARBA" id="ARBA00038043"/>
    </source>
</evidence>
<evidence type="ECO:0000256" key="21">
    <source>
        <dbReference type="ARBA" id="ARBA00023136"/>
    </source>
</evidence>
<feature type="binding site" evidence="28">
    <location>
        <position position="758"/>
    </location>
    <ligand>
        <name>ATP</name>
        <dbReference type="ChEBI" id="CHEBI:30616"/>
    </ligand>
</feature>
<keyword evidence="9" id="KW-0723">Serine/threonine-protein kinase</keyword>
<keyword evidence="13 29" id="KW-0812">Transmembrane</keyword>
<dbReference type="InterPro" id="IPR011009">
    <property type="entry name" value="Kinase-like_dom_sf"/>
</dbReference>
<comment type="similarity">
    <text evidence="25">Belongs to the polygalacturonase-inhibiting protein family.</text>
</comment>
<evidence type="ECO:0000256" key="17">
    <source>
        <dbReference type="ARBA" id="ARBA00022777"/>
    </source>
</evidence>
<evidence type="ECO:0000256" key="20">
    <source>
        <dbReference type="ARBA" id="ARBA00022989"/>
    </source>
</evidence>
<dbReference type="Pfam" id="PF00560">
    <property type="entry name" value="LRR_1"/>
    <property type="match status" value="6"/>
</dbReference>
<evidence type="ECO:0000256" key="24">
    <source>
        <dbReference type="ARBA" id="ARBA00023180"/>
    </source>
</evidence>
<evidence type="ECO:0000256" key="3">
    <source>
        <dbReference type="ARBA" id="ARBA00004236"/>
    </source>
</evidence>
<accession>A0AAN9FPG2</accession>
<dbReference type="PROSITE" id="PS50011">
    <property type="entry name" value="PROTEIN_KINASE_DOM"/>
    <property type="match status" value="1"/>
</dbReference>
<evidence type="ECO:0000256" key="28">
    <source>
        <dbReference type="PROSITE-ProRule" id="PRU10141"/>
    </source>
</evidence>
<evidence type="ECO:0000256" key="8">
    <source>
        <dbReference type="ARBA" id="ARBA00022525"/>
    </source>
</evidence>
<dbReference type="Pfam" id="PF00069">
    <property type="entry name" value="Pkinase"/>
    <property type="match status" value="1"/>
</dbReference>
<dbReference type="InterPro" id="IPR001611">
    <property type="entry name" value="Leu-rich_rpt"/>
</dbReference>
<keyword evidence="8" id="KW-0964">Secreted</keyword>
<dbReference type="SUPFAM" id="SSF52058">
    <property type="entry name" value="L domain-like"/>
    <property type="match status" value="1"/>
</dbReference>
<evidence type="ECO:0000256" key="23">
    <source>
        <dbReference type="ARBA" id="ARBA00023170"/>
    </source>
</evidence>
<dbReference type="SUPFAM" id="SSF56112">
    <property type="entry name" value="Protein kinase-like (PK-like)"/>
    <property type="match status" value="1"/>
</dbReference>
<keyword evidence="32" id="KW-1185">Reference proteome</keyword>
<dbReference type="InterPro" id="IPR017441">
    <property type="entry name" value="Protein_kinase_ATP_BS"/>
</dbReference>
<dbReference type="SMART" id="SM00369">
    <property type="entry name" value="LRR_TYP"/>
    <property type="match status" value="7"/>
</dbReference>
<dbReference type="Gene3D" id="3.30.200.20">
    <property type="entry name" value="Phosphorylase Kinase, domain 1"/>
    <property type="match status" value="1"/>
</dbReference>
<proteinExistence type="inferred from homology"/>
<keyword evidence="21 29" id="KW-0472">Membrane</keyword>
<feature type="transmembrane region" description="Helical" evidence="29">
    <location>
        <begin position="662"/>
        <end position="689"/>
    </location>
</feature>
<evidence type="ECO:0000256" key="7">
    <source>
        <dbReference type="ARBA" id="ARBA00022512"/>
    </source>
</evidence>
<dbReference type="FunFam" id="1.10.510.10:FF:000445">
    <property type="entry name" value="MDIS1-interacting receptor like kinase 2"/>
    <property type="match status" value="1"/>
</dbReference>
<keyword evidence="12" id="KW-0808">Transferase</keyword>
<evidence type="ECO:0000259" key="30">
    <source>
        <dbReference type="PROSITE" id="PS50011"/>
    </source>
</evidence>
<dbReference type="InterPro" id="IPR000719">
    <property type="entry name" value="Prot_kinase_dom"/>
</dbReference>
<gene>
    <name evidence="31" type="ORF">RIF29_17663</name>
</gene>
<dbReference type="GO" id="GO:0005886">
    <property type="term" value="C:plasma membrane"/>
    <property type="evidence" value="ECO:0007669"/>
    <property type="project" value="UniProtKB-SubCell"/>
</dbReference>
<dbReference type="SUPFAM" id="SSF52047">
    <property type="entry name" value="RNI-like"/>
    <property type="match status" value="1"/>
</dbReference>
<evidence type="ECO:0000256" key="15">
    <source>
        <dbReference type="ARBA" id="ARBA00022737"/>
    </source>
</evidence>
<dbReference type="GO" id="GO:0004674">
    <property type="term" value="F:protein serine/threonine kinase activity"/>
    <property type="evidence" value="ECO:0007669"/>
    <property type="project" value="UniProtKB-KW"/>
</dbReference>
<evidence type="ECO:0000256" key="9">
    <source>
        <dbReference type="ARBA" id="ARBA00022527"/>
    </source>
</evidence>
<keyword evidence="15" id="KW-0677">Repeat</keyword>
<comment type="caution">
    <text evidence="31">The sequence shown here is derived from an EMBL/GenBank/DDBJ whole genome shotgun (WGS) entry which is preliminary data.</text>
</comment>
<dbReference type="FunFam" id="3.30.200.20:FF:000309">
    <property type="entry name" value="Leucine-rich repeat receptor protein kinase MSP1"/>
    <property type="match status" value="1"/>
</dbReference>
<evidence type="ECO:0000256" key="13">
    <source>
        <dbReference type="ARBA" id="ARBA00022692"/>
    </source>
</evidence>
<dbReference type="InterPro" id="IPR008266">
    <property type="entry name" value="Tyr_kinase_AS"/>
</dbReference>
<keyword evidence="10" id="KW-0597">Phosphoprotein</keyword>
<evidence type="ECO:0000256" key="16">
    <source>
        <dbReference type="ARBA" id="ARBA00022741"/>
    </source>
</evidence>
<dbReference type="PANTHER" id="PTHR48005:SF70">
    <property type="entry name" value="MDIS1-INTERACTING RECEPTOR LIKE KINASE 2-LIKE"/>
    <property type="match status" value="1"/>
</dbReference>
<evidence type="ECO:0000256" key="22">
    <source>
        <dbReference type="ARBA" id="ARBA00023157"/>
    </source>
</evidence>
<evidence type="ECO:0000256" key="26">
    <source>
        <dbReference type="ARBA" id="ARBA00047899"/>
    </source>
</evidence>
<dbReference type="EMBL" id="JAYWIO010000003">
    <property type="protein sequence ID" value="KAK7276523.1"/>
    <property type="molecule type" value="Genomic_DNA"/>
</dbReference>
<evidence type="ECO:0000256" key="18">
    <source>
        <dbReference type="ARBA" id="ARBA00022821"/>
    </source>
</evidence>
<evidence type="ECO:0000256" key="14">
    <source>
        <dbReference type="ARBA" id="ARBA00022729"/>
    </source>
</evidence>
<dbReference type="AlphaFoldDB" id="A0AAN9FPG2"/>
<evidence type="ECO:0000256" key="11">
    <source>
        <dbReference type="ARBA" id="ARBA00022614"/>
    </source>
</evidence>
<evidence type="ECO:0000256" key="27">
    <source>
        <dbReference type="ARBA" id="ARBA00048679"/>
    </source>
</evidence>
<comment type="subcellular location">
    <subcellularLocation>
        <location evidence="3">Cell membrane</location>
    </subcellularLocation>
    <subcellularLocation>
        <location evidence="1">Membrane</location>
        <topology evidence="1">Peripheral membrane protein</topology>
    </subcellularLocation>
    <subcellularLocation>
        <location evidence="4">Membrane</location>
        <topology evidence="4">Single-pass type I membrane protein</topology>
    </subcellularLocation>
    <subcellularLocation>
        <location evidence="2">Secreted</location>
        <location evidence="2">Cell wall</location>
    </subcellularLocation>
</comment>
<evidence type="ECO:0000256" key="2">
    <source>
        <dbReference type="ARBA" id="ARBA00004191"/>
    </source>
</evidence>
<dbReference type="Gene3D" id="3.80.10.10">
    <property type="entry name" value="Ribonuclease Inhibitor"/>
    <property type="match status" value="4"/>
</dbReference>
<dbReference type="Gene3D" id="1.10.510.10">
    <property type="entry name" value="Transferase(Phosphotransferase) domain 1"/>
    <property type="match status" value="1"/>
</dbReference>
<evidence type="ECO:0000256" key="4">
    <source>
        <dbReference type="ARBA" id="ARBA00004479"/>
    </source>
</evidence>
<keyword evidence="7" id="KW-0134">Cell wall</keyword>
<dbReference type="InterPro" id="IPR003591">
    <property type="entry name" value="Leu-rich_rpt_typical-subtyp"/>
</dbReference>
<evidence type="ECO:0000256" key="29">
    <source>
        <dbReference type="SAM" id="Phobius"/>
    </source>
</evidence>
<dbReference type="PROSITE" id="PS00107">
    <property type="entry name" value="PROTEIN_KINASE_ATP"/>
    <property type="match status" value="1"/>
</dbReference>
<evidence type="ECO:0000256" key="1">
    <source>
        <dbReference type="ARBA" id="ARBA00004170"/>
    </source>
</evidence>
<dbReference type="InterPro" id="IPR051420">
    <property type="entry name" value="Ser_Thr_Kinases_DiverseReg"/>
</dbReference>
<evidence type="ECO:0000256" key="19">
    <source>
        <dbReference type="ARBA" id="ARBA00022840"/>
    </source>
</evidence>
<evidence type="ECO:0000313" key="32">
    <source>
        <dbReference type="Proteomes" id="UP001372338"/>
    </source>
</evidence>
<reference evidence="31 32" key="1">
    <citation type="submission" date="2024-01" db="EMBL/GenBank/DDBJ databases">
        <title>The genomes of 5 underutilized Papilionoideae crops provide insights into root nodulation and disease resistanc.</title>
        <authorList>
            <person name="Yuan L."/>
        </authorList>
    </citation>
    <scope>NUCLEOTIDE SEQUENCE [LARGE SCALE GENOMIC DNA]</scope>
    <source>
        <strain evidence="31">ZHUSHIDOU_FW_LH</strain>
        <tissue evidence="31">Leaf</tissue>
    </source>
</reference>
<dbReference type="InterPro" id="IPR032675">
    <property type="entry name" value="LRR_dom_sf"/>
</dbReference>
<evidence type="ECO:0000313" key="31">
    <source>
        <dbReference type="EMBL" id="KAK7276523.1"/>
    </source>
</evidence>
<evidence type="ECO:0000256" key="6">
    <source>
        <dbReference type="ARBA" id="ARBA00022475"/>
    </source>
</evidence>
<dbReference type="Proteomes" id="UP001372338">
    <property type="component" value="Unassembled WGS sequence"/>
</dbReference>
<dbReference type="PANTHER" id="PTHR48005">
    <property type="entry name" value="LEUCINE RICH REPEAT KINASE 2"/>
    <property type="match status" value="1"/>
</dbReference>
<dbReference type="GO" id="GO:0005524">
    <property type="term" value="F:ATP binding"/>
    <property type="evidence" value="ECO:0007669"/>
    <property type="project" value="UniProtKB-UniRule"/>
</dbReference>
<keyword evidence="14" id="KW-0732">Signal</keyword>
<protein>
    <recommendedName>
        <fullName evidence="5">non-specific serine/threonine protein kinase</fullName>
        <ecNumber evidence="5">2.7.11.1</ecNumber>
    </recommendedName>
</protein>
<keyword evidence="22" id="KW-1015">Disulfide bond</keyword>
<keyword evidence="18" id="KW-0611">Plant defense</keyword>
<dbReference type="FunFam" id="3.80.10.10:FF:000400">
    <property type="entry name" value="Nuclear pore complex protein NUP107"/>
    <property type="match status" value="1"/>
</dbReference>
<dbReference type="FunFam" id="3.80.10.10:FF:000299">
    <property type="entry name" value="Piriformospora indica-insensitive protein 2"/>
    <property type="match status" value="1"/>
</dbReference>
<keyword evidence="17" id="KW-0418">Kinase</keyword>
<keyword evidence="6" id="KW-1003">Cell membrane</keyword>
<dbReference type="PROSITE" id="PS00109">
    <property type="entry name" value="PROTEIN_KINASE_TYR"/>
    <property type="match status" value="1"/>
</dbReference>
<keyword evidence="23" id="KW-0675">Receptor</keyword>
<name>A0AAN9FPG2_CROPI</name>
<keyword evidence="16 28" id="KW-0547">Nucleotide-binding</keyword>
<dbReference type="GO" id="GO:0006952">
    <property type="term" value="P:defense response"/>
    <property type="evidence" value="ECO:0007669"/>
    <property type="project" value="UniProtKB-KW"/>
</dbReference>
<feature type="transmembrane region" description="Helical" evidence="29">
    <location>
        <begin position="29"/>
        <end position="49"/>
    </location>
</feature>
<keyword evidence="19 28" id="KW-0067">ATP-binding</keyword>
<dbReference type="InterPro" id="IPR013210">
    <property type="entry name" value="LRR_N_plant-typ"/>
</dbReference>